<dbReference type="InterPro" id="IPR011006">
    <property type="entry name" value="CheY-like_superfamily"/>
</dbReference>
<feature type="coiled-coil region" evidence="15">
    <location>
        <begin position="391"/>
        <end position="432"/>
    </location>
</feature>
<evidence type="ECO:0000256" key="9">
    <source>
        <dbReference type="ARBA" id="ARBA00022840"/>
    </source>
</evidence>
<dbReference type="PROSITE" id="PS50110">
    <property type="entry name" value="RESPONSE_REGULATORY"/>
    <property type="match status" value="1"/>
</dbReference>
<dbReference type="Gene3D" id="3.40.50.2300">
    <property type="match status" value="1"/>
</dbReference>
<comment type="catalytic activity">
    <reaction evidence="1">
        <text>ATP + protein L-histidine = ADP + protein N-phospho-L-histidine.</text>
        <dbReference type="EC" id="2.7.13.3"/>
    </reaction>
</comment>
<protein>
    <recommendedName>
        <fullName evidence="13">Circadian input-output histidine kinase CikA</fullName>
        <ecNumber evidence="4">2.7.13.3</ecNumber>
    </recommendedName>
</protein>
<evidence type="ECO:0000256" key="8">
    <source>
        <dbReference type="ARBA" id="ARBA00022777"/>
    </source>
</evidence>
<dbReference type="Pfam" id="PF22673">
    <property type="entry name" value="MCP-like_PDC_1"/>
    <property type="match status" value="1"/>
</dbReference>
<evidence type="ECO:0000256" key="16">
    <source>
        <dbReference type="SAM" id="Phobius"/>
    </source>
</evidence>
<evidence type="ECO:0000313" key="19">
    <source>
        <dbReference type="EMBL" id="WNZ27164.1"/>
    </source>
</evidence>
<dbReference type="Pfam" id="PF00072">
    <property type="entry name" value="Response_reg"/>
    <property type="match status" value="1"/>
</dbReference>
<keyword evidence="5 14" id="KW-0597">Phosphoprotein</keyword>
<dbReference type="SMART" id="SM00388">
    <property type="entry name" value="HisKA"/>
    <property type="match status" value="1"/>
</dbReference>
<keyword evidence="9" id="KW-0067">ATP-binding</keyword>
<keyword evidence="11 16" id="KW-0472">Membrane</keyword>
<dbReference type="InterPro" id="IPR001789">
    <property type="entry name" value="Sig_transdc_resp-reg_receiver"/>
</dbReference>
<evidence type="ECO:0000256" key="15">
    <source>
        <dbReference type="SAM" id="Coils"/>
    </source>
</evidence>
<sequence length="894" mass="100805">MKNSIRHSIGSRLFFYVLSGALVGLGSMSYFFYQALESRAKNEIQGNLSTQVESIEAELSRVEQSLNNLSATVKTLSQQKISEPQIYKALVFDLLQQGSPLTTGFGFGQTPFKVVTERQWYWPYFYLDKNTPGQIGTRLPPPHEGIRYAELAQEDEYYNQEYYTKVLAGGKNVWLEPYQWHGITMTTYTGPIFNDRREALGVAGLDVNVTAIGEEVKAPVTWGGGYFVILSEQGNLLAYPPNPDKAKALATYWDIPQLKDVWQQIGKHQSGMIFTPGKYWAYQRIEGTNWLMLAAVPQSVVLRPVLAITVGGALGAGAVLALVVTLFVRQLNRRLKPILEECKRLAADNAQKASRFTQDETIASDNNQQQLFDQQPADELEVLEHSFHQMASQLKASFEELELRVEERTAELKQAKELADAANRAKSEFLANMSHELRTPLNGILGYAQILQRSQSLAKREKQGIEIIRQCGQHLLTLINDVLDLSKIEAQKLELQPIDFHLPAFLQNVAEICRIKAEQKGLNLIYQPDLHLPGGIRADEKRLRQVLINLLGNAVKFTDTGSVTFLVKCQKLEGNKDCPSIYKIRFQVEDTGVGIASDQLDRIFLPFEQTGDAKKQAEGTGLGLAISQKIVQLMNSTLNVQSQLGQGSIFWFDVELLEAKEWAKSSRISNQGVIVGIQDQQPKILIVDDLWENRSVIVSLLKPIGFEVFEAFNGQEGLQKASELRPNLIITDLTMPVMDGYEMLKQIRQLPELAHIPVIVSSASVFESDKYKSLDAGANEFLPKPVQIDSLLEALAKHLKLTWVYAEQSDVVETQQTTELESKSAQIIPPPLEDLVLLHDLSRKGLIKDLLKEVERLENFDRKFIPFTQQLRQFAREFQLRQIRTFVEHYLSTN</sequence>
<dbReference type="GO" id="GO:0000155">
    <property type="term" value="F:phosphorelay sensor kinase activity"/>
    <property type="evidence" value="ECO:0007669"/>
    <property type="project" value="InterPro"/>
</dbReference>
<dbReference type="EMBL" id="CP053587">
    <property type="protein sequence ID" value="WNZ27164.1"/>
    <property type="molecule type" value="Genomic_DNA"/>
</dbReference>
<dbReference type="SUPFAM" id="SSF52172">
    <property type="entry name" value="CheY-like"/>
    <property type="match status" value="1"/>
</dbReference>
<evidence type="ECO:0000256" key="11">
    <source>
        <dbReference type="ARBA" id="ARBA00023136"/>
    </source>
</evidence>
<dbReference type="CDD" id="cd16922">
    <property type="entry name" value="HATPase_EvgS-ArcB-TorS-like"/>
    <property type="match status" value="1"/>
</dbReference>
<evidence type="ECO:0000256" key="4">
    <source>
        <dbReference type="ARBA" id="ARBA00012438"/>
    </source>
</evidence>
<feature type="coiled-coil region" evidence="15">
    <location>
        <begin position="52"/>
        <end position="79"/>
    </location>
</feature>
<keyword evidence="7" id="KW-0547">Nucleotide-binding</keyword>
<dbReference type="PANTHER" id="PTHR45339">
    <property type="entry name" value="HYBRID SIGNAL TRANSDUCTION HISTIDINE KINASE J"/>
    <property type="match status" value="1"/>
</dbReference>
<evidence type="ECO:0000256" key="3">
    <source>
        <dbReference type="ARBA" id="ARBA00006402"/>
    </source>
</evidence>
<dbReference type="PROSITE" id="PS50109">
    <property type="entry name" value="HIS_KIN"/>
    <property type="match status" value="1"/>
</dbReference>
<dbReference type="InterPro" id="IPR003594">
    <property type="entry name" value="HATPase_dom"/>
</dbReference>
<dbReference type="Gene3D" id="1.10.287.130">
    <property type="match status" value="1"/>
</dbReference>
<keyword evidence="10" id="KW-0902">Two-component regulatory system</keyword>
<evidence type="ECO:0000256" key="13">
    <source>
        <dbReference type="ARBA" id="ARBA00074306"/>
    </source>
</evidence>
<keyword evidence="16" id="KW-1133">Transmembrane helix</keyword>
<proteinExistence type="inferred from homology"/>
<organism evidence="19">
    <name type="scientific">Leptolyngbya sp. NK1-12</name>
    <dbReference type="NCBI Taxonomy" id="2547451"/>
    <lineage>
        <taxon>Bacteria</taxon>
        <taxon>Bacillati</taxon>
        <taxon>Cyanobacteriota</taxon>
        <taxon>Cyanophyceae</taxon>
        <taxon>Leptolyngbyales</taxon>
        <taxon>Leptolyngbyaceae</taxon>
        <taxon>Leptolyngbya group</taxon>
        <taxon>Leptolyngbya</taxon>
    </lineage>
</organism>
<feature type="domain" description="Histidine kinase" evidence="17">
    <location>
        <begin position="432"/>
        <end position="658"/>
    </location>
</feature>
<dbReference type="InterPro" id="IPR003661">
    <property type="entry name" value="HisK_dim/P_dom"/>
</dbReference>
<evidence type="ECO:0000256" key="5">
    <source>
        <dbReference type="ARBA" id="ARBA00022553"/>
    </source>
</evidence>
<keyword evidence="8" id="KW-0418">Kinase</keyword>
<evidence type="ECO:0000256" key="7">
    <source>
        <dbReference type="ARBA" id="ARBA00022741"/>
    </source>
</evidence>
<dbReference type="CDD" id="cd00082">
    <property type="entry name" value="HisKA"/>
    <property type="match status" value="1"/>
</dbReference>
<dbReference type="Gene3D" id="6.10.340.10">
    <property type="match status" value="1"/>
</dbReference>
<keyword evidence="15" id="KW-0175">Coiled coil</keyword>
<dbReference type="FunFam" id="1.10.287.130:FF:000038">
    <property type="entry name" value="Sensory transduction histidine kinase"/>
    <property type="match status" value="1"/>
</dbReference>
<dbReference type="CDD" id="cd12913">
    <property type="entry name" value="PDC1_MCP_like"/>
    <property type="match status" value="1"/>
</dbReference>
<accession>A0AA97AJY8</accession>
<evidence type="ECO:0000256" key="14">
    <source>
        <dbReference type="PROSITE-ProRule" id="PRU00169"/>
    </source>
</evidence>
<dbReference type="SUPFAM" id="SSF55874">
    <property type="entry name" value="ATPase domain of HSP90 chaperone/DNA topoisomerase II/histidine kinase"/>
    <property type="match status" value="1"/>
</dbReference>
<keyword evidence="12" id="KW-0131">Cell cycle</keyword>
<dbReference type="InterPro" id="IPR036890">
    <property type="entry name" value="HATPase_C_sf"/>
</dbReference>
<dbReference type="Pfam" id="PF00512">
    <property type="entry name" value="HisKA"/>
    <property type="match status" value="1"/>
</dbReference>
<dbReference type="SUPFAM" id="SSF47384">
    <property type="entry name" value="Homodimeric domain of signal transducing histidine kinase"/>
    <property type="match status" value="1"/>
</dbReference>
<evidence type="ECO:0000256" key="12">
    <source>
        <dbReference type="ARBA" id="ARBA00023306"/>
    </source>
</evidence>
<evidence type="ECO:0000256" key="1">
    <source>
        <dbReference type="ARBA" id="ARBA00000085"/>
    </source>
</evidence>
<comment type="subcellular location">
    <subcellularLocation>
        <location evidence="2">Membrane</location>
    </subcellularLocation>
</comment>
<dbReference type="RefSeq" id="WP_316436795.1">
    <property type="nucleotide sequence ID" value="NZ_CP053587.1"/>
</dbReference>
<dbReference type="PANTHER" id="PTHR45339:SF1">
    <property type="entry name" value="HYBRID SIGNAL TRANSDUCTION HISTIDINE KINASE J"/>
    <property type="match status" value="1"/>
</dbReference>
<dbReference type="InterPro" id="IPR036097">
    <property type="entry name" value="HisK_dim/P_sf"/>
</dbReference>
<name>A0AA97AJY8_9CYAN</name>
<dbReference type="InterPro" id="IPR004358">
    <property type="entry name" value="Sig_transdc_His_kin-like_C"/>
</dbReference>
<keyword evidence="6" id="KW-0808">Transferase</keyword>
<keyword evidence="16" id="KW-0812">Transmembrane</keyword>
<evidence type="ECO:0000256" key="2">
    <source>
        <dbReference type="ARBA" id="ARBA00004370"/>
    </source>
</evidence>
<dbReference type="SMART" id="SM00448">
    <property type="entry name" value="REC"/>
    <property type="match status" value="1"/>
</dbReference>
<feature type="transmembrane region" description="Helical" evidence="16">
    <location>
        <begin position="12"/>
        <end position="33"/>
    </location>
</feature>
<evidence type="ECO:0000259" key="17">
    <source>
        <dbReference type="PROSITE" id="PS50109"/>
    </source>
</evidence>
<dbReference type="CDD" id="cd18774">
    <property type="entry name" value="PDC2_HK_sensor"/>
    <property type="match status" value="1"/>
</dbReference>
<dbReference type="Gene3D" id="3.30.565.10">
    <property type="entry name" value="Histidine kinase-like ATPase, C-terminal domain"/>
    <property type="match status" value="1"/>
</dbReference>
<dbReference type="EC" id="2.7.13.3" evidence="4"/>
<dbReference type="InterPro" id="IPR005467">
    <property type="entry name" value="His_kinase_dom"/>
</dbReference>
<evidence type="ECO:0000256" key="10">
    <source>
        <dbReference type="ARBA" id="ARBA00023012"/>
    </source>
</evidence>
<feature type="domain" description="Response regulatory" evidence="18">
    <location>
        <begin position="683"/>
        <end position="799"/>
    </location>
</feature>
<dbReference type="GO" id="GO:0005524">
    <property type="term" value="F:ATP binding"/>
    <property type="evidence" value="ECO:0007669"/>
    <property type="project" value="UniProtKB-KW"/>
</dbReference>
<dbReference type="PRINTS" id="PR00344">
    <property type="entry name" value="BCTRLSENSOR"/>
</dbReference>
<evidence type="ECO:0000259" key="18">
    <source>
        <dbReference type="PROSITE" id="PS50110"/>
    </source>
</evidence>
<evidence type="ECO:0000256" key="6">
    <source>
        <dbReference type="ARBA" id="ARBA00022679"/>
    </source>
</evidence>
<gene>
    <name evidence="19" type="ORF">HJG54_30095</name>
</gene>
<dbReference type="FunFam" id="3.30.565.10:FF:000010">
    <property type="entry name" value="Sensor histidine kinase RcsC"/>
    <property type="match status" value="1"/>
</dbReference>
<feature type="modified residue" description="4-aspartylphosphate" evidence="14">
    <location>
        <position position="732"/>
    </location>
</feature>
<dbReference type="GO" id="GO:0016020">
    <property type="term" value="C:membrane"/>
    <property type="evidence" value="ECO:0007669"/>
    <property type="project" value="UniProtKB-SubCell"/>
</dbReference>
<dbReference type="Pfam" id="PF02518">
    <property type="entry name" value="HATPase_c"/>
    <property type="match status" value="1"/>
</dbReference>
<reference evidence="19" key="1">
    <citation type="submission" date="2020-05" db="EMBL/GenBank/DDBJ databases">
        <authorList>
            <person name="Zhu T."/>
            <person name="Keshari N."/>
            <person name="Lu X."/>
        </authorList>
    </citation>
    <scope>NUCLEOTIDE SEQUENCE</scope>
    <source>
        <strain evidence="19">NK1-12</strain>
    </source>
</reference>
<comment type="similarity">
    <text evidence="3">In the N-terminal section; belongs to the phytochrome family.</text>
</comment>
<dbReference type="Gene3D" id="3.30.450.20">
    <property type="entry name" value="PAS domain"/>
    <property type="match status" value="1"/>
</dbReference>
<dbReference type="SMART" id="SM00387">
    <property type="entry name" value="HATPase_c"/>
    <property type="match status" value="1"/>
</dbReference>
<dbReference type="AlphaFoldDB" id="A0AA97AJY8"/>